<dbReference type="Gene3D" id="1.10.8.1310">
    <property type="match status" value="1"/>
</dbReference>
<dbReference type="GO" id="GO:0006888">
    <property type="term" value="P:endoplasmic reticulum to Golgi vesicle-mediated transport"/>
    <property type="evidence" value="ECO:0007669"/>
    <property type="project" value="TreeGrafter"/>
</dbReference>
<feature type="compositionally biased region" description="Basic and acidic residues" evidence="2">
    <location>
        <begin position="157"/>
        <end position="187"/>
    </location>
</feature>
<keyword evidence="5" id="KW-1185">Reference proteome</keyword>
<dbReference type="PANTHER" id="PTHR20913">
    <property type="entry name" value="TBC1 DOMAIN FAMILY MEMBER 20/GTPASE"/>
    <property type="match status" value="1"/>
</dbReference>
<comment type="caution">
    <text evidence="4">The sequence shown here is derived from an EMBL/GenBank/DDBJ whole genome shotgun (WGS) entry which is preliminary data.</text>
</comment>
<evidence type="ECO:0000256" key="1">
    <source>
        <dbReference type="ARBA" id="ARBA00022468"/>
    </source>
</evidence>
<dbReference type="SMART" id="SM00164">
    <property type="entry name" value="TBC"/>
    <property type="match status" value="1"/>
</dbReference>
<evidence type="ECO:0000313" key="5">
    <source>
        <dbReference type="Proteomes" id="UP001374579"/>
    </source>
</evidence>
<feature type="compositionally biased region" description="Basic and acidic residues" evidence="2">
    <location>
        <begin position="1"/>
        <end position="14"/>
    </location>
</feature>
<dbReference type="PANTHER" id="PTHR20913:SF7">
    <property type="entry name" value="RE60063P"/>
    <property type="match status" value="1"/>
</dbReference>
<name>A0AAN9GMM1_9CAEN</name>
<dbReference type="Gene3D" id="1.10.472.80">
    <property type="entry name" value="Ypt/Rab-GAP domain of gyp1p, domain 3"/>
    <property type="match status" value="1"/>
</dbReference>
<dbReference type="AlphaFoldDB" id="A0AAN9GMM1"/>
<feature type="domain" description="Rab-GAP TBC" evidence="3">
    <location>
        <begin position="275"/>
        <end position="461"/>
    </location>
</feature>
<keyword evidence="1" id="KW-0343">GTPase activation</keyword>
<dbReference type="EMBL" id="JBAMIC010000001">
    <property type="protein sequence ID" value="KAK7114227.1"/>
    <property type="molecule type" value="Genomic_DNA"/>
</dbReference>
<feature type="compositionally biased region" description="Basic and acidic residues" evidence="2">
    <location>
        <begin position="95"/>
        <end position="114"/>
    </location>
</feature>
<dbReference type="InterPro" id="IPR035969">
    <property type="entry name" value="Rab-GAP_TBC_sf"/>
</dbReference>
<feature type="compositionally biased region" description="Polar residues" evidence="2">
    <location>
        <begin position="82"/>
        <end position="94"/>
    </location>
</feature>
<evidence type="ECO:0000313" key="4">
    <source>
        <dbReference type="EMBL" id="KAK7114227.1"/>
    </source>
</evidence>
<evidence type="ECO:0000259" key="3">
    <source>
        <dbReference type="PROSITE" id="PS50086"/>
    </source>
</evidence>
<dbReference type="GO" id="GO:0005789">
    <property type="term" value="C:endoplasmic reticulum membrane"/>
    <property type="evidence" value="ECO:0007669"/>
    <property type="project" value="TreeGrafter"/>
</dbReference>
<dbReference type="FunFam" id="1.10.8.1310:FF:000001">
    <property type="entry name" value="TBC1 domain family, member 20"/>
    <property type="match status" value="1"/>
</dbReference>
<dbReference type="SUPFAM" id="SSF47923">
    <property type="entry name" value="Ypt/Rab-GAP domain of gyp1p"/>
    <property type="match status" value="2"/>
</dbReference>
<sequence>MSEKEKGPMEKRGVPDLATEVEATPSKDDGGVSDSNRAITEADDTDLLEGNENQNILHHRDLPDTGREAEEEAAAHGDSHQISKATDVQSSGQKDLSEIDRKAKDLSLESRDLSVDSSIAIGNRDMENQSSDGRNSLEKNDQEKMEEQSSDDAEFAILDRDPEDMKETVEQETLDSKDEEHSDKENEFSIVNKESTGASADDTDRDLSDLGHDRCDHEHMNVLVLRPVDLFANGGNVQLSQAFYRRKARRIQEILSGDPVDVNELRQLSISQGGLLNAEFRQRVWPLILNVNVNNIAPKPDEEVLKGHKDYSQVVMDVNRSIKRFPPGMEENHRLSLQDKLVNVIMRVLVRHPELHYYQGFHDICVTFLLVVDEDLAFALVEKLSQGHLRDFMARTMVNTQLLLEYVPCIIRRANPELLTYLEGAELGSVFCVSWLLTWFGHVLNDIASILRIFDFFIACHPKMPVYVMSAIILHRKREIFATIQEMASQFKLLSKVSDTLPFEHLLSYAGDLYLQYPPSTLAEEALERFTRGQEKAAEHRAKMVARLKERKLPDGNMTFTKVTCWMLGAVVSVAAYALYTGMELDWNSWIPHG</sequence>
<dbReference type="Pfam" id="PF00566">
    <property type="entry name" value="RabGAP-TBC"/>
    <property type="match status" value="1"/>
</dbReference>
<evidence type="ECO:0000256" key="2">
    <source>
        <dbReference type="SAM" id="MobiDB-lite"/>
    </source>
</evidence>
<dbReference type="Proteomes" id="UP001374579">
    <property type="component" value="Unassembled WGS sequence"/>
</dbReference>
<organism evidence="4 5">
    <name type="scientific">Littorina saxatilis</name>
    <dbReference type="NCBI Taxonomy" id="31220"/>
    <lineage>
        <taxon>Eukaryota</taxon>
        <taxon>Metazoa</taxon>
        <taxon>Spiralia</taxon>
        <taxon>Lophotrochozoa</taxon>
        <taxon>Mollusca</taxon>
        <taxon>Gastropoda</taxon>
        <taxon>Caenogastropoda</taxon>
        <taxon>Littorinimorpha</taxon>
        <taxon>Littorinoidea</taxon>
        <taxon>Littorinidae</taxon>
        <taxon>Littorina</taxon>
    </lineage>
</organism>
<dbReference type="InterPro" id="IPR045913">
    <property type="entry name" value="TBC20/Gyp8-like"/>
</dbReference>
<feature type="compositionally biased region" description="Basic and acidic residues" evidence="2">
    <location>
        <begin position="135"/>
        <end position="147"/>
    </location>
</feature>
<reference evidence="4 5" key="1">
    <citation type="submission" date="2024-02" db="EMBL/GenBank/DDBJ databases">
        <title>Chromosome-scale genome assembly of the rough periwinkle Littorina saxatilis.</title>
        <authorList>
            <person name="De Jode A."/>
            <person name="Faria R."/>
            <person name="Formenti G."/>
            <person name="Sims Y."/>
            <person name="Smith T.P."/>
            <person name="Tracey A."/>
            <person name="Wood J.M.D."/>
            <person name="Zagrodzka Z.B."/>
            <person name="Johannesson K."/>
            <person name="Butlin R.K."/>
            <person name="Leder E.H."/>
        </authorList>
    </citation>
    <scope>NUCLEOTIDE SEQUENCE [LARGE SCALE GENOMIC DNA]</scope>
    <source>
        <strain evidence="4">Snail1</strain>
        <tissue evidence="4">Muscle</tissue>
    </source>
</reference>
<gene>
    <name evidence="4" type="ORF">V1264_000317</name>
</gene>
<dbReference type="InterPro" id="IPR000195">
    <property type="entry name" value="Rab-GAP-TBC_dom"/>
</dbReference>
<dbReference type="PROSITE" id="PS50086">
    <property type="entry name" value="TBC_RABGAP"/>
    <property type="match status" value="1"/>
</dbReference>
<accession>A0AAN9GMM1</accession>
<feature type="region of interest" description="Disordered" evidence="2">
    <location>
        <begin position="1"/>
        <end position="204"/>
    </location>
</feature>
<feature type="compositionally biased region" description="Basic and acidic residues" evidence="2">
    <location>
        <begin position="58"/>
        <end position="81"/>
    </location>
</feature>
<dbReference type="GO" id="GO:0005096">
    <property type="term" value="F:GTPase activator activity"/>
    <property type="evidence" value="ECO:0007669"/>
    <property type="project" value="UniProtKB-KW"/>
</dbReference>
<protein>
    <recommendedName>
        <fullName evidence="3">Rab-GAP TBC domain-containing protein</fullName>
    </recommendedName>
</protein>
<proteinExistence type="predicted"/>